<evidence type="ECO:0000313" key="3">
    <source>
        <dbReference type="Proteomes" id="UP000242715"/>
    </source>
</evidence>
<sequence length="122" mass="13952">MFESIREVENKTNYWKFPCFLYHHGNIKWTLFPFVLPILDSLTNGPAKSVRKTSYERFPSVLVLLPNRVLPNQVYADFEVYWSSLGLAARAVYGGAPYGAQENKLWRGVDIAIGTQGRIKVI</sequence>
<protein>
    <recommendedName>
        <fullName evidence="1">DEAD/DEAH-box helicase domain-containing protein</fullName>
    </recommendedName>
</protein>
<feature type="domain" description="DEAD/DEAH-box helicase" evidence="1">
    <location>
        <begin position="34"/>
        <end position="120"/>
    </location>
</feature>
<evidence type="ECO:0000313" key="2">
    <source>
        <dbReference type="EMBL" id="GAU51824.1"/>
    </source>
</evidence>
<dbReference type="Gene3D" id="3.40.50.300">
    <property type="entry name" value="P-loop containing nucleotide triphosphate hydrolases"/>
    <property type="match status" value="1"/>
</dbReference>
<dbReference type="InterPro" id="IPR027417">
    <property type="entry name" value="P-loop_NTPase"/>
</dbReference>
<dbReference type="Proteomes" id="UP000242715">
    <property type="component" value="Unassembled WGS sequence"/>
</dbReference>
<evidence type="ECO:0000259" key="1">
    <source>
        <dbReference type="Pfam" id="PF00270"/>
    </source>
</evidence>
<dbReference type="OrthoDB" id="409977at2759"/>
<proteinExistence type="predicted"/>
<dbReference type="GO" id="GO:0005524">
    <property type="term" value="F:ATP binding"/>
    <property type="evidence" value="ECO:0007669"/>
    <property type="project" value="InterPro"/>
</dbReference>
<accession>A0A2Z6P602</accession>
<reference evidence="3" key="1">
    <citation type="journal article" date="2017" name="Front. Plant Sci.">
        <title>Climate Clever Clovers: New Paradigm to Reduce the Environmental Footprint of Ruminants by Breeding Low Methanogenic Forages Utilizing Haplotype Variation.</title>
        <authorList>
            <person name="Kaur P."/>
            <person name="Appels R."/>
            <person name="Bayer P.E."/>
            <person name="Keeble-Gagnere G."/>
            <person name="Wang J."/>
            <person name="Hirakawa H."/>
            <person name="Shirasawa K."/>
            <person name="Vercoe P."/>
            <person name="Stefanova K."/>
            <person name="Durmic Z."/>
            <person name="Nichols P."/>
            <person name="Revell C."/>
            <person name="Isobe S.N."/>
            <person name="Edwards D."/>
            <person name="Erskine W."/>
        </authorList>
    </citation>
    <scope>NUCLEOTIDE SEQUENCE [LARGE SCALE GENOMIC DNA]</scope>
    <source>
        <strain evidence="3">cv. Daliak</strain>
    </source>
</reference>
<dbReference type="AlphaFoldDB" id="A0A2Z6P602"/>
<dbReference type="Pfam" id="PF00270">
    <property type="entry name" value="DEAD"/>
    <property type="match status" value="1"/>
</dbReference>
<keyword evidence="3" id="KW-1185">Reference proteome</keyword>
<dbReference type="EMBL" id="DF975644">
    <property type="protein sequence ID" value="GAU51824.1"/>
    <property type="molecule type" value="Genomic_DNA"/>
</dbReference>
<gene>
    <name evidence="2" type="ORF">TSUD_416100</name>
</gene>
<dbReference type="GO" id="GO:0003676">
    <property type="term" value="F:nucleic acid binding"/>
    <property type="evidence" value="ECO:0007669"/>
    <property type="project" value="InterPro"/>
</dbReference>
<dbReference type="InterPro" id="IPR011545">
    <property type="entry name" value="DEAD/DEAH_box_helicase_dom"/>
</dbReference>
<organism evidence="2 3">
    <name type="scientific">Trifolium subterraneum</name>
    <name type="common">Subterranean clover</name>
    <dbReference type="NCBI Taxonomy" id="3900"/>
    <lineage>
        <taxon>Eukaryota</taxon>
        <taxon>Viridiplantae</taxon>
        <taxon>Streptophyta</taxon>
        <taxon>Embryophyta</taxon>
        <taxon>Tracheophyta</taxon>
        <taxon>Spermatophyta</taxon>
        <taxon>Magnoliopsida</taxon>
        <taxon>eudicotyledons</taxon>
        <taxon>Gunneridae</taxon>
        <taxon>Pentapetalae</taxon>
        <taxon>rosids</taxon>
        <taxon>fabids</taxon>
        <taxon>Fabales</taxon>
        <taxon>Fabaceae</taxon>
        <taxon>Papilionoideae</taxon>
        <taxon>50 kb inversion clade</taxon>
        <taxon>NPAAA clade</taxon>
        <taxon>Hologalegina</taxon>
        <taxon>IRL clade</taxon>
        <taxon>Trifolieae</taxon>
        <taxon>Trifolium</taxon>
    </lineage>
</organism>
<dbReference type="SUPFAM" id="SSF52540">
    <property type="entry name" value="P-loop containing nucleoside triphosphate hydrolases"/>
    <property type="match status" value="1"/>
</dbReference>
<name>A0A2Z6P602_TRISU</name>